<reference evidence="2" key="1">
    <citation type="submission" date="2023-10" db="EMBL/GenBank/DDBJ databases">
        <authorList>
            <person name="Chen Y."/>
            <person name="Shah S."/>
            <person name="Dougan E. K."/>
            <person name="Thang M."/>
            <person name="Chan C."/>
        </authorList>
    </citation>
    <scope>NUCLEOTIDE SEQUENCE [LARGE SCALE GENOMIC DNA]</scope>
</reference>
<evidence type="ECO:0000313" key="3">
    <source>
        <dbReference type="Proteomes" id="UP001189429"/>
    </source>
</evidence>
<name>A0ABN9XUY4_9DINO</name>
<evidence type="ECO:0000256" key="1">
    <source>
        <dbReference type="SAM" id="MobiDB-lite"/>
    </source>
</evidence>
<sequence>MEWRSEALSTVVSAAVTAALRVALPQPLSPPPGEWHEAAAAPVPSARPRPRALPTESPQPKARPRPSGTPPRAHLAIEDAVDAPEAARRNRWMRTTAPEAAASASRSSPVATGIGLAEGLAGHSEEAQVMVFAERKQPGISAGVPLSGATAASLGLNSEETDEADWEELKRPRRLVMAFDLDAGDVEEAWLSDEWARWFHDADDGAHVGGVEAAPGDNELKEEQESDIVKDDVLEDFVEQGVEEFFEGLDVASSSDGLNKFGDKIYFKTGLDKQVPESIESGDNFGSAMAACSHHTYVDERGREDQRPNPLEAASARSIKGEADGFLRPQPDVKDERGEEKLEDLVKVLEDGDGDYSGVESKSFEKIVDWEALREVNAAAFGRKELAQGQRLAADRLCADVVVQGAAAATAPGGRRRRKRYVEVVMGVDDDSDSMFLPVPRSYADVVKTSMDSNEFEGVRLRLESSGLRLGDDSVKALVKYFKDGGNWDTFFQWAYETRVGADTELVVKTMEL</sequence>
<evidence type="ECO:0000313" key="2">
    <source>
        <dbReference type="EMBL" id="CAK0903236.1"/>
    </source>
</evidence>
<dbReference type="Proteomes" id="UP001189429">
    <property type="component" value="Unassembled WGS sequence"/>
</dbReference>
<feature type="region of interest" description="Disordered" evidence="1">
    <location>
        <begin position="299"/>
        <end position="339"/>
    </location>
</feature>
<gene>
    <name evidence="2" type="ORF">PCOR1329_LOCUS79596</name>
</gene>
<feature type="compositionally biased region" description="Basic and acidic residues" evidence="1">
    <location>
        <begin position="319"/>
        <end position="339"/>
    </location>
</feature>
<dbReference type="EMBL" id="CAUYUJ010021186">
    <property type="protein sequence ID" value="CAK0903236.1"/>
    <property type="molecule type" value="Genomic_DNA"/>
</dbReference>
<organism evidence="2 3">
    <name type="scientific">Prorocentrum cordatum</name>
    <dbReference type="NCBI Taxonomy" id="2364126"/>
    <lineage>
        <taxon>Eukaryota</taxon>
        <taxon>Sar</taxon>
        <taxon>Alveolata</taxon>
        <taxon>Dinophyceae</taxon>
        <taxon>Prorocentrales</taxon>
        <taxon>Prorocentraceae</taxon>
        <taxon>Prorocentrum</taxon>
    </lineage>
</organism>
<proteinExistence type="predicted"/>
<keyword evidence="3" id="KW-1185">Reference proteome</keyword>
<accession>A0ABN9XUY4</accession>
<protein>
    <submittedName>
        <fullName evidence="2">Uncharacterized protein</fullName>
    </submittedName>
</protein>
<feature type="region of interest" description="Disordered" evidence="1">
    <location>
        <begin position="25"/>
        <end position="86"/>
    </location>
</feature>
<comment type="caution">
    <text evidence="2">The sequence shown here is derived from an EMBL/GenBank/DDBJ whole genome shotgun (WGS) entry which is preliminary data.</text>
</comment>